<dbReference type="GO" id="GO:0043565">
    <property type="term" value="F:sequence-specific DNA binding"/>
    <property type="evidence" value="ECO:0007669"/>
    <property type="project" value="InterPro"/>
</dbReference>
<keyword evidence="1" id="KW-0805">Transcription regulation</keyword>
<dbReference type="RefSeq" id="WP_107663656.1">
    <property type="nucleotide sequence ID" value="NZ_PZKG01000032.1"/>
</dbReference>
<evidence type="ECO:0000259" key="4">
    <source>
        <dbReference type="PROSITE" id="PS01124"/>
    </source>
</evidence>
<accession>A0A2T4JW68</accession>
<dbReference type="InterPro" id="IPR009057">
    <property type="entry name" value="Homeodomain-like_sf"/>
</dbReference>
<dbReference type="PROSITE" id="PS01124">
    <property type="entry name" value="HTH_ARAC_FAMILY_2"/>
    <property type="match status" value="1"/>
</dbReference>
<dbReference type="SUPFAM" id="SSF46689">
    <property type="entry name" value="Homeodomain-like"/>
    <property type="match status" value="1"/>
</dbReference>
<gene>
    <name evidence="5" type="ORF">C5F48_09440</name>
</gene>
<keyword evidence="6" id="KW-1185">Reference proteome</keyword>
<evidence type="ECO:0000256" key="1">
    <source>
        <dbReference type="ARBA" id="ARBA00023015"/>
    </source>
</evidence>
<dbReference type="PANTHER" id="PTHR43280">
    <property type="entry name" value="ARAC-FAMILY TRANSCRIPTIONAL REGULATOR"/>
    <property type="match status" value="1"/>
</dbReference>
<dbReference type="Gene3D" id="1.10.10.60">
    <property type="entry name" value="Homeodomain-like"/>
    <property type="match status" value="1"/>
</dbReference>
<dbReference type="InterPro" id="IPR020449">
    <property type="entry name" value="Tscrpt_reg_AraC-type_HTH"/>
</dbReference>
<name>A0A2T4JW68_9RHOB</name>
<dbReference type="PANTHER" id="PTHR43280:SF32">
    <property type="entry name" value="TRANSCRIPTIONAL REGULATORY PROTEIN"/>
    <property type="match status" value="1"/>
</dbReference>
<comment type="caution">
    <text evidence="5">The sequence shown here is derived from an EMBL/GenBank/DDBJ whole genome shotgun (WGS) entry which is preliminary data.</text>
</comment>
<evidence type="ECO:0000313" key="5">
    <source>
        <dbReference type="EMBL" id="PTE22013.1"/>
    </source>
</evidence>
<dbReference type="EMBL" id="PZKG01000032">
    <property type="protein sequence ID" value="PTE22013.1"/>
    <property type="molecule type" value="Genomic_DNA"/>
</dbReference>
<dbReference type="OrthoDB" id="9814125at2"/>
<evidence type="ECO:0000313" key="6">
    <source>
        <dbReference type="Proteomes" id="UP000241010"/>
    </source>
</evidence>
<protein>
    <submittedName>
        <fullName evidence="5">AraC family transcriptional regulator</fullName>
    </submittedName>
</protein>
<evidence type="ECO:0000256" key="3">
    <source>
        <dbReference type="ARBA" id="ARBA00023163"/>
    </source>
</evidence>
<proteinExistence type="predicted"/>
<dbReference type="PRINTS" id="PR00032">
    <property type="entry name" value="HTHARAC"/>
</dbReference>
<reference evidence="5 6" key="1">
    <citation type="submission" date="2018-03" db="EMBL/GenBank/DDBJ databases">
        <title>Cereibacter changlensis.</title>
        <authorList>
            <person name="Meyer T.E."/>
            <person name="Miller S."/>
            <person name="Lodha T."/>
            <person name="Gandham S."/>
            <person name="Chintalapati S."/>
            <person name="Chintalapati V.R."/>
        </authorList>
    </citation>
    <scope>NUCLEOTIDE SEQUENCE [LARGE SCALE GENOMIC DNA]</scope>
    <source>
        <strain evidence="5 6">JA139</strain>
    </source>
</reference>
<keyword evidence="3" id="KW-0804">Transcription</keyword>
<dbReference type="AlphaFoldDB" id="A0A2T4JW68"/>
<organism evidence="5 6">
    <name type="scientific">Cereibacter changlensis JA139</name>
    <dbReference type="NCBI Taxonomy" id="1188249"/>
    <lineage>
        <taxon>Bacteria</taxon>
        <taxon>Pseudomonadati</taxon>
        <taxon>Pseudomonadota</taxon>
        <taxon>Alphaproteobacteria</taxon>
        <taxon>Rhodobacterales</taxon>
        <taxon>Paracoccaceae</taxon>
        <taxon>Cereibacter</taxon>
    </lineage>
</organism>
<evidence type="ECO:0000256" key="2">
    <source>
        <dbReference type="ARBA" id="ARBA00023125"/>
    </source>
</evidence>
<dbReference type="InterPro" id="IPR018060">
    <property type="entry name" value="HTH_AraC"/>
</dbReference>
<keyword evidence="2" id="KW-0238">DNA-binding</keyword>
<dbReference type="Proteomes" id="UP000241010">
    <property type="component" value="Unassembled WGS sequence"/>
</dbReference>
<feature type="domain" description="HTH araC/xylS-type" evidence="4">
    <location>
        <begin position="166"/>
        <end position="264"/>
    </location>
</feature>
<dbReference type="Pfam" id="PF12833">
    <property type="entry name" value="HTH_18"/>
    <property type="match status" value="1"/>
</dbReference>
<dbReference type="GO" id="GO:0003700">
    <property type="term" value="F:DNA-binding transcription factor activity"/>
    <property type="evidence" value="ECO:0007669"/>
    <property type="project" value="InterPro"/>
</dbReference>
<dbReference type="SMART" id="SM00342">
    <property type="entry name" value="HTH_ARAC"/>
    <property type="match status" value="1"/>
</dbReference>
<sequence length="265" mass="28792">MPDASLPSKARLVAIPRLAAGGRWRVEAMRSISEPMLLWFTKGQGRITIAGVTRGYTAHNAIFIPAGVMHGFEVGPQVFGTAVFFGRDSGLVLPSAPQHLRIRETSVQQELNVTLDMIGREMESTSPGHDRAAYHHLGLLGVWLERQVARVAADAPAPDATRRLVARYAALLEQEFRSGMGVGDFAGALGVTPTHLTRCCKQTCGRPASALLHDRVLFEARKLLTETDMPVGRIASSLGFTSPAYFTRSFQHMTGTSPSAFRRAP</sequence>